<dbReference type="Proteomes" id="UP000886523">
    <property type="component" value="Unassembled WGS sequence"/>
</dbReference>
<evidence type="ECO:0000313" key="2">
    <source>
        <dbReference type="EMBL" id="KAF9505556.1"/>
    </source>
</evidence>
<sequence length="101" mass="10607">MPALRLALFMLPPPCHTRGPGRCWRGWRPLGSGEDLGGFYNGKMAAPHPSLYWGVVTAPGLLVDGGGGVMQNENFLAIAGKLNLGLNAGNCPVSKASHLLL</sequence>
<feature type="signal peptide" evidence="1">
    <location>
        <begin position="1"/>
        <end position="17"/>
    </location>
</feature>
<evidence type="ECO:0000313" key="3">
    <source>
        <dbReference type="Proteomes" id="UP000886523"/>
    </source>
</evidence>
<reference evidence="2" key="1">
    <citation type="journal article" date="2020" name="Nat. Commun.">
        <title>Large-scale genome sequencing of mycorrhizal fungi provides insights into the early evolution of symbiotic traits.</title>
        <authorList>
            <person name="Miyauchi S."/>
            <person name="Kiss E."/>
            <person name="Kuo A."/>
            <person name="Drula E."/>
            <person name="Kohler A."/>
            <person name="Sanchez-Garcia M."/>
            <person name="Morin E."/>
            <person name="Andreopoulos B."/>
            <person name="Barry K.W."/>
            <person name="Bonito G."/>
            <person name="Buee M."/>
            <person name="Carver A."/>
            <person name="Chen C."/>
            <person name="Cichocki N."/>
            <person name="Clum A."/>
            <person name="Culley D."/>
            <person name="Crous P.W."/>
            <person name="Fauchery L."/>
            <person name="Girlanda M."/>
            <person name="Hayes R.D."/>
            <person name="Keri Z."/>
            <person name="LaButti K."/>
            <person name="Lipzen A."/>
            <person name="Lombard V."/>
            <person name="Magnuson J."/>
            <person name="Maillard F."/>
            <person name="Murat C."/>
            <person name="Nolan M."/>
            <person name="Ohm R.A."/>
            <person name="Pangilinan J."/>
            <person name="Pereira M.F."/>
            <person name="Perotto S."/>
            <person name="Peter M."/>
            <person name="Pfister S."/>
            <person name="Riley R."/>
            <person name="Sitrit Y."/>
            <person name="Stielow J.B."/>
            <person name="Szollosi G."/>
            <person name="Zifcakova L."/>
            <person name="Stursova M."/>
            <person name="Spatafora J.W."/>
            <person name="Tedersoo L."/>
            <person name="Vaario L.M."/>
            <person name="Yamada A."/>
            <person name="Yan M."/>
            <person name="Wang P."/>
            <person name="Xu J."/>
            <person name="Bruns T."/>
            <person name="Baldrian P."/>
            <person name="Vilgalys R."/>
            <person name="Dunand C."/>
            <person name="Henrissat B."/>
            <person name="Grigoriev I.V."/>
            <person name="Hibbett D."/>
            <person name="Nagy L.G."/>
            <person name="Martin F.M."/>
        </authorList>
    </citation>
    <scope>NUCLEOTIDE SEQUENCE</scope>
    <source>
        <strain evidence="2">UP504</strain>
    </source>
</reference>
<keyword evidence="3" id="KW-1185">Reference proteome</keyword>
<keyword evidence="1" id="KW-0732">Signal</keyword>
<dbReference type="EMBL" id="MU129147">
    <property type="protein sequence ID" value="KAF9505556.1"/>
    <property type="molecule type" value="Genomic_DNA"/>
</dbReference>
<accession>A0A9P6AH07</accession>
<organism evidence="2 3">
    <name type="scientific">Hydnum rufescens UP504</name>
    <dbReference type="NCBI Taxonomy" id="1448309"/>
    <lineage>
        <taxon>Eukaryota</taxon>
        <taxon>Fungi</taxon>
        <taxon>Dikarya</taxon>
        <taxon>Basidiomycota</taxon>
        <taxon>Agaricomycotina</taxon>
        <taxon>Agaricomycetes</taxon>
        <taxon>Cantharellales</taxon>
        <taxon>Hydnaceae</taxon>
        <taxon>Hydnum</taxon>
    </lineage>
</organism>
<comment type="caution">
    <text evidence="2">The sequence shown here is derived from an EMBL/GenBank/DDBJ whole genome shotgun (WGS) entry which is preliminary data.</text>
</comment>
<evidence type="ECO:0000256" key="1">
    <source>
        <dbReference type="SAM" id="SignalP"/>
    </source>
</evidence>
<name>A0A9P6AH07_9AGAM</name>
<dbReference type="AlphaFoldDB" id="A0A9P6AH07"/>
<protein>
    <submittedName>
        <fullName evidence="2">Uncharacterized protein</fullName>
    </submittedName>
</protein>
<feature type="chain" id="PRO_5040134734" evidence="1">
    <location>
        <begin position="18"/>
        <end position="101"/>
    </location>
</feature>
<proteinExistence type="predicted"/>
<gene>
    <name evidence="2" type="ORF">BS47DRAFT_1367996</name>
</gene>